<proteinExistence type="predicted"/>
<evidence type="ECO:0000313" key="2">
    <source>
        <dbReference type="EMBL" id="CAI3946009.1"/>
    </source>
</evidence>
<evidence type="ECO:0000256" key="1">
    <source>
        <dbReference type="SAM" id="SignalP"/>
    </source>
</evidence>
<feature type="chain" id="PRO_5046962275" evidence="1">
    <location>
        <begin position="25"/>
        <end position="158"/>
    </location>
</feature>
<keyword evidence="1" id="KW-0732">Signal</keyword>
<dbReference type="RefSeq" id="WP_051462001.1">
    <property type="nucleotide sequence ID" value="NZ_CAMXCH010000003.1"/>
</dbReference>
<protein>
    <submittedName>
        <fullName evidence="2">Uncharacterized protein</fullName>
    </submittedName>
</protein>
<keyword evidence="3" id="KW-1185">Reference proteome</keyword>
<feature type="signal peptide" evidence="1">
    <location>
        <begin position="1"/>
        <end position="24"/>
    </location>
</feature>
<comment type="caution">
    <text evidence="2">The sequence shown here is derived from an EMBL/GenBank/DDBJ whole genome shotgun (WGS) entry which is preliminary data.</text>
</comment>
<gene>
    <name evidence="2" type="ORF">R83534S58_LOCUS1421</name>
</gene>
<accession>A0ABM9HQG9</accession>
<organism evidence="2 3">
    <name type="scientific">Commensalibacter papalotli</name>
    <name type="common">ex Botero et al. 2024</name>
    <dbReference type="NCBI Taxonomy" id="2972766"/>
    <lineage>
        <taxon>Bacteria</taxon>
        <taxon>Pseudomonadati</taxon>
        <taxon>Pseudomonadota</taxon>
        <taxon>Alphaproteobacteria</taxon>
        <taxon>Acetobacterales</taxon>
        <taxon>Acetobacteraceae</taxon>
    </lineage>
</organism>
<reference evidence="2" key="1">
    <citation type="submission" date="2022-10" db="EMBL/GenBank/DDBJ databases">
        <authorList>
            <person name="Botero Cardona J."/>
        </authorList>
    </citation>
    <scope>NUCLEOTIDE SEQUENCE</scope>
    <source>
        <strain evidence="2">R-83534</strain>
    </source>
</reference>
<sequence length="158" mass="17938">MIRKTALVILALLGMLILSYSAFALQPDEIKTTEQMNARLDFLYGSHDKYHAFIDQLKKDVAQENKKAVAGVVKYPLKVDIQGKRIAIQNQQQFIQYYDKIITPKIKQAVTDQQFVGIFANYQGIMFGSGQIWLSGICLDKSCRDPKKLVVRIIAINN</sequence>
<name>A0ABM9HQG9_9PROT</name>
<dbReference type="EMBL" id="CAMXCH010000003">
    <property type="protein sequence ID" value="CAI3946009.1"/>
    <property type="molecule type" value="Genomic_DNA"/>
</dbReference>
<evidence type="ECO:0000313" key="3">
    <source>
        <dbReference type="Proteomes" id="UP001154272"/>
    </source>
</evidence>
<dbReference type="Proteomes" id="UP001154272">
    <property type="component" value="Unassembled WGS sequence"/>
</dbReference>